<gene>
    <name evidence="1" type="ORF">QWY15_14485</name>
</gene>
<dbReference type="RefSeq" id="WP_301726875.1">
    <property type="nucleotide sequence ID" value="NZ_JAUJWW010000006.1"/>
</dbReference>
<protein>
    <submittedName>
        <fullName evidence="1">Uncharacterized protein</fullName>
    </submittedName>
</protein>
<evidence type="ECO:0000313" key="1">
    <source>
        <dbReference type="EMBL" id="MDN7228504.1"/>
    </source>
</evidence>
<proteinExistence type="predicted"/>
<dbReference type="Proteomes" id="UP001172054">
    <property type="component" value="Unassembled WGS sequence"/>
</dbReference>
<comment type="caution">
    <text evidence="1">The sequence shown here is derived from an EMBL/GenBank/DDBJ whole genome shotgun (WGS) entry which is preliminary data.</text>
</comment>
<sequence length="115" mass="13621">MHNSLAHILDNWVEQINRDEFYLVHSFDRLLAEKSSREAYEFVPYMIEAVLLTTDGFLASQLIFYLNCFYGKADTTELHPVLLAKRKELENHISCLRDPDAAREYEELKRELRLK</sequence>
<organism evidence="1 2">
    <name type="scientific">Planococcus liqunii</name>
    <dbReference type="NCBI Taxonomy" id="3058394"/>
    <lineage>
        <taxon>Bacteria</taxon>
        <taxon>Bacillati</taxon>
        <taxon>Bacillota</taxon>
        <taxon>Bacilli</taxon>
        <taxon>Bacillales</taxon>
        <taxon>Caryophanaceae</taxon>
        <taxon>Planococcus</taxon>
    </lineage>
</organism>
<accession>A0ABT8MUG6</accession>
<evidence type="ECO:0000313" key="2">
    <source>
        <dbReference type="Proteomes" id="UP001172054"/>
    </source>
</evidence>
<dbReference type="EMBL" id="JAUJWW010000006">
    <property type="protein sequence ID" value="MDN7228504.1"/>
    <property type="molecule type" value="Genomic_DNA"/>
</dbReference>
<reference evidence="1 2" key="1">
    <citation type="submission" date="2023-06" db="EMBL/GenBank/DDBJ databases">
        <title>Novel species in genus Planococcus.</title>
        <authorList>
            <person name="Ning S."/>
        </authorList>
    </citation>
    <scope>NUCLEOTIDE SEQUENCE [LARGE SCALE GENOMIC DNA]</scope>
    <source>
        <strain evidence="1 2">N064</strain>
    </source>
</reference>
<name>A0ABT8MUG6_9BACL</name>
<keyword evidence="2" id="KW-1185">Reference proteome</keyword>